<dbReference type="SMART" id="SM00225">
    <property type="entry name" value="BTB"/>
    <property type="match status" value="2"/>
</dbReference>
<organism evidence="2 3">
    <name type="scientific">Meripilus lineatus</name>
    <dbReference type="NCBI Taxonomy" id="2056292"/>
    <lineage>
        <taxon>Eukaryota</taxon>
        <taxon>Fungi</taxon>
        <taxon>Dikarya</taxon>
        <taxon>Basidiomycota</taxon>
        <taxon>Agaricomycotina</taxon>
        <taxon>Agaricomycetes</taxon>
        <taxon>Polyporales</taxon>
        <taxon>Meripilaceae</taxon>
        <taxon>Meripilus</taxon>
    </lineage>
</organism>
<reference evidence="2" key="1">
    <citation type="submission" date="2022-07" db="EMBL/GenBank/DDBJ databases">
        <title>Genome Sequence of Physisporinus lineatus.</title>
        <authorList>
            <person name="Buettner E."/>
        </authorList>
    </citation>
    <scope>NUCLEOTIDE SEQUENCE</scope>
    <source>
        <strain evidence="2">VT162</strain>
    </source>
</reference>
<dbReference type="AlphaFoldDB" id="A0AAD5UWH2"/>
<protein>
    <recommendedName>
        <fullName evidence="1">BTB domain-containing protein</fullName>
    </recommendedName>
</protein>
<evidence type="ECO:0000259" key="1">
    <source>
        <dbReference type="PROSITE" id="PS50097"/>
    </source>
</evidence>
<keyword evidence="3" id="KW-1185">Reference proteome</keyword>
<dbReference type="PANTHER" id="PTHR24410">
    <property type="entry name" value="HL07962P-RELATED"/>
    <property type="match status" value="1"/>
</dbReference>
<comment type="caution">
    <text evidence="2">The sequence shown here is derived from an EMBL/GenBank/DDBJ whole genome shotgun (WGS) entry which is preliminary data.</text>
</comment>
<dbReference type="EMBL" id="JANAWD010000507">
    <property type="protein sequence ID" value="KAJ3478486.1"/>
    <property type="molecule type" value="Genomic_DNA"/>
</dbReference>
<dbReference type="Pfam" id="PF00651">
    <property type="entry name" value="BTB"/>
    <property type="match status" value="2"/>
</dbReference>
<dbReference type="SUPFAM" id="SSF54695">
    <property type="entry name" value="POZ domain"/>
    <property type="match status" value="2"/>
</dbReference>
<dbReference type="InterPro" id="IPR051481">
    <property type="entry name" value="BTB-POZ/Galectin-3-binding"/>
</dbReference>
<dbReference type="InterPro" id="IPR011333">
    <property type="entry name" value="SKP1/BTB/POZ_sf"/>
</dbReference>
<accession>A0AAD5UWH2</accession>
<dbReference type="CDD" id="cd18186">
    <property type="entry name" value="BTB_POZ_ZBTB_KLHL-like"/>
    <property type="match status" value="2"/>
</dbReference>
<dbReference type="PROSITE" id="PS50097">
    <property type="entry name" value="BTB"/>
    <property type="match status" value="1"/>
</dbReference>
<evidence type="ECO:0000313" key="3">
    <source>
        <dbReference type="Proteomes" id="UP001212997"/>
    </source>
</evidence>
<feature type="domain" description="BTB" evidence="1">
    <location>
        <begin position="33"/>
        <end position="98"/>
    </location>
</feature>
<dbReference type="PANTHER" id="PTHR24410:SF23">
    <property type="entry name" value="BTB DOMAIN-CONTAINING PROTEIN-RELATED"/>
    <property type="match status" value="1"/>
</dbReference>
<sequence>MSLEFGLFGPLPRLTTPKTPSDPSYPFNNLDSSDVILRSSDGINFYVHKHILRLASPFFRDMFSLKQSSPESTTNDLPPVVPVSENSAVIGGVLKLCYPVDEPEMSDVPKVVALLGAAHKYDMKTVKHRLEVPLRSFIGTSPLQVFANACNYRLEPIAREAAVAWRSRPESLSTRFSLSPTTEWKDTPYAASYSPEMMSIPAGTYYRLMQYLRTGDTPTTYCAPLFSWSPTDSTFFTQPKPSPSPSPDSYYCRNVFLEAFGAPFDINVHAINGVAFPAHKLILSMASAGLRKLIKEGDGESLYLPEGGLTLSVVLRACYPAGNISSLSLSLSLAADVLRAAKKYGLVDLQNVAKQKMEGYIATNPLEVFLRAADVGWTEGARAAAIQLAKTPIASLYDRMMEKIPTRFYFALLKFHFEYRKALVTQCGEMSKQCPVSCRHFSSDMQNMDQLDWELKGTKGTIPLRATEGVFPEFLLDVVAHAASHLGHSTMSYDTYSFSFSGRCSRQTAGVLKSVEGMRTVLEQKLASVSLSIHFRTVGALVDKETIQIHVGI</sequence>
<name>A0AAD5UWH2_9APHY</name>
<gene>
    <name evidence="2" type="ORF">NLI96_g9719</name>
</gene>
<evidence type="ECO:0000313" key="2">
    <source>
        <dbReference type="EMBL" id="KAJ3478486.1"/>
    </source>
</evidence>
<proteinExistence type="predicted"/>
<dbReference type="Gene3D" id="3.30.710.10">
    <property type="entry name" value="Potassium Channel Kv1.1, Chain A"/>
    <property type="match status" value="2"/>
</dbReference>
<dbReference type="InterPro" id="IPR000210">
    <property type="entry name" value="BTB/POZ_dom"/>
</dbReference>
<dbReference type="Proteomes" id="UP001212997">
    <property type="component" value="Unassembled WGS sequence"/>
</dbReference>